<reference evidence="1" key="1">
    <citation type="submission" date="2021-06" db="EMBL/GenBank/DDBJ databases">
        <authorList>
            <person name="Kallberg Y."/>
            <person name="Tangrot J."/>
            <person name="Rosling A."/>
        </authorList>
    </citation>
    <scope>NUCLEOTIDE SEQUENCE</scope>
    <source>
        <strain evidence="1">CL356</strain>
    </source>
</reference>
<evidence type="ECO:0000313" key="1">
    <source>
        <dbReference type="EMBL" id="CAG8459352.1"/>
    </source>
</evidence>
<protein>
    <submittedName>
        <fullName evidence="1">4331_t:CDS:1</fullName>
    </submittedName>
</protein>
<sequence>MMPFINSDVTLEIFKNLIETNELAVPILWSQPFHFLGSESDEESDSVPYDKILGVYLRFLNDHEREDLLAKGIDISLVTTQHQQNLYCVEDDLRRSDLNDDDNSIIHMGEPKFPYITYLRSLSYITLCSAVEIWCQDLADIMSRVNGEELVDNAEEILLRAILKLFYDRGAKLMSLNITINDFLDGRTINLRRLLVDEELKGFFAPIRSLEFNVMYTSINDFLSTLSETCHQLNHISVHTLWTRRCDAPVVKAFERSFNALISAQTSLTSFHLTECKGYTHVFFPALYSCVSTLRHLTFECVDFEHCQPWNMIADCRNIMFFTLAMDFARSLPIGWRASIVKQPTTIDDNNNGDGVVRRLTWSVTDDVFGGGGLRSWIFGGDV</sequence>
<gene>
    <name evidence="1" type="ORF">ACOLOM_LOCUS1102</name>
</gene>
<name>A0ACA9K8R9_9GLOM</name>
<evidence type="ECO:0000313" key="2">
    <source>
        <dbReference type="Proteomes" id="UP000789525"/>
    </source>
</evidence>
<keyword evidence="2" id="KW-1185">Reference proteome</keyword>
<comment type="caution">
    <text evidence="1">The sequence shown here is derived from an EMBL/GenBank/DDBJ whole genome shotgun (WGS) entry which is preliminary data.</text>
</comment>
<accession>A0ACA9K8R9</accession>
<dbReference type="EMBL" id="CAJVPT010001253">
    <property type="protein sequence ID" value="CAG8459352.1"/>
    <property type="molecule type" value="Genomic_DNA"/>
</dbReference>
<dbReference type="Proteomes" id="UP000789525">
    <property type="component" value="Unassembled WGS sequence"/>
</dbReference>
<organism evidence="1 2">
    <name type="scientific">Acaulospora colombiana</name>
    <dbReference type="NCBI Taxonomy" id="27376"/>
    <lineage>
        <taxon>Eukaryota</taxon>
        <taxon>Fungi</taxon>
        <taxon>Fungi incertae sedis</taxon>
        <taxon>Mucoromycota</taxon>
        <taxon>Glomeromycotina</taxon>
        <taxon>Glomeromycetes</taxon>
        <taxon>Diversisporales</taxon>
        <taxon>Acaulosporaceae</taxon>
        <taxon>Acaulospora</taxon>
    </lineage>
</organism>
<proteinExistence type="predicted"/>